<gene>
    <name evidence="1" type="ORF">GCM10009827_109550</name>
</gene>
<dbReference type="RefSeq" id="WP_344514091.1">
    <property type="nucleotide sequence ID" value="NZ_BAAAQD010000043.1"/>
</dbReference>
<dbReference type="EMBL" id="BAAAQD010000043">
    <property type="protein sequence ID" value="GAA1569846.1"/>
    <property type="molecule type" value="Genomic_DNA"/>
</dbReference>
<reference evidence="1 2" key="1">
    <citation type="journal article" date="2019" name="Int. J. Syst. Evol. Microbiol.">
        <title>The Global Catalogue of Microorganisms (GCM) 10K type strain sequencing project: providing services to taxonomists for standard genome sequencing and annotation.</title>
        <authorList>
            <consortium name="The Broad Institute Genomics Platform"/>
            <consortium name="The Broad Institute Genome Sequencing Center for Infectious Disease"/>
            <person name="Wu L."/>
            <person name="Ma J."/>
        </authorList>
    </citation>
    <scope>NUCLEOTIDE SEQUENCE [LARGE SCALE GENOMIC DNA]</scope>
    <source>
        <strain evidence="1 2">JCM 15933</strain>
    </source>
</reference>
<keyword evidence="2" id="KW-1185">Reference proteome</keyword>
<proteinExistence type="predicted"/>
<name>A0ABN2D659_9ACTN</name>
<evidence type="ECO:0000313" key="2">
    <source>
        <dbReference type="Proteomes" id="UP001501470"/>
    </source>
</evidence>
<dbReference type="Proteomes" id="UP001501470">
    <property type="component" value="Unassembled WGS sequence"/>
</dbReference>
<comment type="caution">
    <text evidence="1">The sequence shown here is derived from an EMBL/GenBank/DDBJ whole genome shotgun (WGS) entry which is preliminary data.</text>
</comment>
<evidence type="ECO:0000313" key="1">
    <source>
        <dbReference type="EMBL" id="GAA1569846.1"/>
    </source>
</evidence>
<accession>A0ABN2D659</accession>
<protein>
    <recommendedName>
        <fullName evidence="3">Secreted protein</fullName>
    </recommendedName>
</protein>
<evidence type="ECO:0008006" key="3">
    <source>
        <dbReference type="Google" id="ProtNLM"/>
    </source>
</evidence>
<sequence length="89" mass="9426">MSRRSVIWFAVGVVAVIVGAVVAWQVVTDTGGGRVPISSARAGADSHDLLVMIQFASCDRVDKVQVTEEPQRVLLTAAEPDCCRIVSSA</sequence>
<organism evidence="1 2">
    <name type="scientific">Dactylosporangium maewongense</name>
    <dbReference type="NCBI Taxonomy" id="634393"/>
    <lineage>
        <taxon>Bacteria</taxon>
        <taxon>Bacillati</taxon>
        <taxon>Actinomycetota</taxon>
        <taxon>Actinomycetes</taxon>
        <taxon>Micromonosporales</taxon>
        <taxon>Micromonosporaceae</taxon>
        <taxon>Dactylosporangium</taxon>
    </lineage>
</organism>